<dbReference type="OrthoDB" id="3724345at2759"/>
<dbReference type="Gene3D" id="1.20.120.450">
    <property type="entry name" value="dinb family like domain"/>
    <property type="match status" value="1"/>
</dbReference>
<dbReference type="SUPFAM" id="SSF109854">
    <property type="entry name" value="DinB/YfiT-like putative metalloenzymes"/>
    <property type="match status" value="1"/>
</dbReference>
<evidence type="ECO:0000313" key="2">
    <source>
        <dbReference type="Proteomes" id="UP000756921"/>
    </source>
</evidence>
<proteinExistence type="predicted"/>
<accession>A0A9P6GU02</accession>
<organism evidence="1 2">
    <name type="scientific">Paraphaeosphaeria minitans</name>
    <dbReference type="NCBI Taxonomy" id="565426"/>
    <lineage>
        <taxon>Eukaryota</taxon>
        <taxon>Fungi</taxon>
        <taxon>Dikarya</taxon>
        <taxon>Ascomycota</taxon>
        <taxon>Pezizomycotina</taxon>
        <taxon>Dothideomycetes</taxon>
        <taxon>Pleosporomycetidae</taxon>
        <taxon>Pleosporales</taxon>
        <taxon>Massarineae</taxon>
        <taxon>Didymosphaeriaceae</taxon>
        <taxon>Paraphaeosphaeria</taxon>
    </lineage>
</organism>
<keyword evidence="2" id="KW-1185">Reference proteome</keyword>
<dbReference type="Proteomes" id="UP000756921">
    <property type="component" value="Unassembled WGS sequence"/>
</dbReference>
<name>A0A9P6GU02_9PLEO</name>
<protein>
    <submittedName>
        <fullName evidence="1">3-oxoacyl-acyl-carrier-protein synthase</fullName>
    </submittedName>
</protein>
<dbReference type="Pfam" id="PF09351">
    <property type="entry name" value="DUF1993"/>
    <property type="match status" value="1"/>
</dbReference>
<reference evidence="1" key="1">
    <citation type="journal article" date="2020" name="Mol. Plant Microbe Interact.">
        <title>Genome Sequence of the Biocontrol Agent Coniothyrium minitans strain Conio (IMI 134523).</title>
        <authorList>
            <person name="Patel D."/>
            <person name="Shittu T.A."/>
            <person name="Baroncelli R."/>
            <person name="Muthumeenakshi S."/>
            <person name="Osborne T.H."/>
            <person name="Janganan T.K."/>
            <person name="Sreenivasaprasad S."/>
        </authorList>
    </citation>
    <scope>NUCLEOTIDE SEQUENCE</scope>
    <source>
        <strain evidence="1">Conio</strain>
    </source>
</reference>
<dbReference type="PANTHER" id="PTHR36922">
    <property type="entry name" value="BLL2446 PROTEIN"/>
    <property type="match status" value="1"/>
</dbReference>
<dbReference type="AlphaFoldDB" id="A0A9P6GU02"/>
<sequence>MASFYDTTIPQLRKINDAAINILTVAQTEIANGLAITESEMLDASFSKMLPFRMQPTLLATFEMAPITKLNLSSADIPRIDSASFTSFDSVIELHKALNAVLDSVSRDAWNEAADKGFAVGMGGKTLNVTALKDYVEGFMVPHCWFHLNAMYMLLRSKGFMLGKGVFVGAWMSETLKNDFAAMRE</sequence>
<comment type="caution">
    <text evidence="1">The sequence shown here is derived from an EMBL/GenBank/DDBJ whole genome shotgun (WGS) entry which is preliminary data.</text>
</comment>
<evidence type="ECO:0000313" key="1">
    <source>
        <dbReference type="EMBL" id="KAF9741376.1"/>
    </source>
</evidence>
<gene>
    <name evidence="1" type="ORF">PMIN01_00915</name>
</gene>
<dbReference type="EMBL" id="WJXW01000001">
    <property type="protein sequence ID" value="KAF9741376.1"/>
    <property type="molecule type" value="Genomic_DNA"/>
</dbReference>
<dbReference type="PANTHER" id="PTHR36922:SF1">
    <property type="entry name" value="DUF1993 DOMAIN-CONTAINING PROTEIN"/>
    <property type="match status" value="1"/>
</dbReference>
<dbReference type="InterPro" id="IPR018531">
    <property type="entry name" value="DUF1993"/>
</dbReference>
<dbReference type="InterPro" id="IPR034660">
    <property type="entry name" value="DinB/YfiT-like"/>
</dbReference>